<dbReference type="Proteomes" id="UP000673691">
    <property type="component" value="Unassembled WGS sequence"/>
</dbReference>
<comment type="caution">
    <text evidence="3">The sequence shown here is derived from an EMBL/GenBank/DDBJ whole genome shotgun (WGS) entry which is preliminary data.</text>
</comment>
<proteinExistence type="predicted"/>
<evidence type="ECO:0000256" key="2">
    <source>
        <dbReference type="ARBA" id="ARBA00023274"/>
    </source>
</evidence>
<evidence type="ECO:0000256" key="1">
    <source>
        <dbReference type="ARBA" id="ARBA00022980"/>
    </source>
</evidence>
<keyword evidence="1 3" id="KW-0689">Ribosomal protein</keyword>
<dbReference type="AlphaFoldDB" id="A0A8H7ZWI8"/>
<dbReference type="EMBL" id="JAEFCI010004819">
    <property type="protein sequence ID" value="KAG5460711.1"/>
    <property type="molecule type" value="Genomic_DNA"/>
</dbReference>
<organism evidence="3 4">
    <name type="scientific">Olpidium bornovanus</name>
    <dbReference type="NCBI Taxonomy" id="278681"/>
    <lineage>
        <taxon>Eukaryota</taxon>
        <taxon>Fungi</taxon>
        <taxon>Fungi incertae sedis</taxon>
        <taxon>Olpidiomycota</taxon>
        <taxon>Olpidiomycotina</taxon>
        <taxon>Olpidiomycetes</taxon>
        <taxon>Olpidiales</taxon>
        <taxon>Olpidiaceae</taxon>
        <taxon>Olpidium</taxon>
    </lineage>
</organism>
<dbReference type="OrthoDB" id="9834376at2759"/>
<evidence type="ECO:0000313" key="4">
    <source>
        <dbReference type="Proteomes" id="UP000673691"/>
    </source>
</evidence>
<dbReference type="Pfam" id="PF01015">
    <property type="entry name" value="Ribosomal_S3Ae"/>
    <property type="match status" value="1"/>
</dbReference>
<reference evidence="3 4" key="1">
    <citation type="journal article" name="Sci. Rep.">
        <title>Genome-scale phylogenetic analyses confirm Olpidium as the closest living zoosporic fungus to the non-flagellated, terrestrial fungi.</title>
        <authorList>
            <person name="Chang Y."/>
            <person name="Rochon D."/>
            <person name="Sekimoto S."/>
            <person name="Wang Y."/>
            <person name="Chovatia M."/>
            <person name="Sandor L."/>
            <person name="Salamov A."/>
            <person name="Grigoriev I.V."/>
            <person name="Stajich J.E."/>
            <person name="Spatafora J.W."/>
        </authorList>
    </citation>
    <scope>NUCLEOTIDE SEQUENCE [LARGE SCALE GENOMIC DNA]</scope>
    <source>
        <strain evidence="3">S191</strain>
    </source>
</reference>
<accession>A0A8H7ZWI8</accession>
<feature type="non-terminal residue" evidence="3">
    <location>
        <position position="1"/>
    </location>
</feature>
<dbReference type="GO" id="GO:0003735">
    <property type="term" value="F:structural constituent of ribosome"/>
    <property type="evidence" value="ECO:0007669"/>
    <property type="project" value="InterPro"/>
</dbReference>
<keyword evidence="4" id="KW-1185">Reference proteome</keyword>
<evidence type="ECO:0000313" key="3">
    <source>
        <dbReference type="EMBL" id="KAG5460711.1"/>
    </source>
</evidence>
<dbReference type="GO" id="GO:0006412">
    <property type="term" value="P:translation"/>
    <property type="evidence" value="ECO:0007669"/>
    <property type="project" value="InterPro"/>
</dbReference>
<dbReference type="GO" id="GO:0005840">
    <property type="term" value="C:ribosome"/>
    <property type="evidence" value="ECO:0007669"/>
    <property type="project" value="UniProtKB-KW"/>
</dbReference>
<gene>
    <name evidence="3" type="ORF">BJ554DRAFT_7202</name>
</gene>
<sequence>LAANFLAFNSIPEAIGRQIEKACQNIYPLQNVYVRKVKILKAPKFDALKLAELHSGETADETGAKVARTEFKEPEILDSV</sequence>
<protein>
    <submittedName>
        <fullName evidence="3">40S ribosomal protein S3a</fullName>
    </submittedName>
</protein>
<name>A0A8H7ZWI8_9FUNG</name>
<dbReference type="GO" id="GO:1990904">
    <property type="term" value="C:ribonucleoprotein complex"/>
    <property type="evidence" value="ECO:0007669"/>
    <property type="project" value="UniProtKB-KW"/>
</dbReference>
<keyword evidence="2" id="KW-0687">Ribonucleoprotein</keyword>
<dbReference type="InterPro" id="IPR001593">
    <property type="entry name" value="Ribosomal_eS1"/>
</dbReference>